<keyword evidence="1" id="KW-0175">Coiled coil</keyword>
<name>A0A9P6DVS0_9AGAM</name>
<gene>
    <name evidence="2" type="ORF">BS47DRAFT_626809</name>
</gene>
<organism evidence="2 3">
    <name type="scientific">Hydnum rufescens UP504</name>
    <dbReference type="NCBI Taxonomy" id="1448309"/>
    <lineage>
        <taxon>Eukaryota</taxon>
        <taxon>Fungi</taxon>
        <taxon>Dikarya</taxon>
        <taxon>Basidiomycota</taxon>
        <taxon>Agaricomycotina</taxon>
        <taxon>Agaricomycetes</taxon>
        <taxon>Cantharellales</taxon>
        <taxon>Hydnaceae</taxon>
        <taxon>Hydnum</taxon>
    </lineage>
</organism>
<comment type="caution">
    <text evidence="2">The sequence shown here is derived from an EMBL/GenBank/DDBJ whole genome shotgun (WGS) entry which is preliminary data.</text>
</comment>
<proteinExistence type="predicted"/>
<protein>
    <submittedName>
        <fullName evidence="2">Uncharacterized protein</fullName>
    </submittedName>
</protein>
<sequence length="137" mass="15878">MKQKVEEANRDRDTFVDSERRLKDLVRSLETEISHVSAGLMDRDRECERLENQLKHAKAEIGRLHVDNERFMRSSTAEDNEQRLELDGLRVEIEAVNNSRVSAEAALQTLVLGRKRWALSWRDFVVNSVTSSNKVQI</sequence>
<evidence type="ECO:0000313" key="2">
    <source>
        <dbReference type="EMBL" id="KAF9516711.1"/>
    </source>
</evidence>
<evidence type="ECO:0000256" key="1">
    <source>
        <dbReference type="SAM" id="Coils"/>
    </source>
</evidence>
<keyword evidence="3" id="KW-1185">Reference proteome</keyword>
<dbReference type="AlphaFoldDB" id="A0A9P6DVS0"/>
<dbReference type="EMBL" id="MU128937">
    <property type="protein sequence ID" value="KAF9516711.1"/>
    <property type="molecule type" value="Genomic_DNA"/>
</dbReference>
<reference evidence="2" key="1">
    <citation type="journal article" date="2020" name="Nat. Commun.">
        <title>Large-scale genome sequencing of mycorrhizal fungi provides insights into the early evolution of symbiotic traits.</title>
        <authorList>
            <person name="Miyauchi S."/>
            <person name="Kiss E."/>
            <person name="Kuo A."/>
            <person name="Drula E."/>
            <person name="Kohler A."/>
            <person name="Sanchez-Garcia M."/>
            <person name="Morin E."/>
            <person name="Andreopoulos B."/>
            <person name="Barry K.W."/>
            <person name="Bonito G."/>
            <person name="Buee M."/>
            <person name="Carver A."/>
            <person name="Chen C."/>
            <person name="Cichocki N."/>
            <person name="Clum A."/>
            <person name="Culley D."/>
            <person name="Crous P.W."/>
            <person name="Fauchery L."/>
            <person name="Girlanda M."/>
            <person name="Hayes R.D."/>
            <person name="Keri Z."/>
            <person name="LaButti K."/>
            <person name="Lipzen A."/>
            <person name="Lombard V."/>
            <person name="Magnuson J."/>
            <person name="Maillard F."/>
            <person name="Murat C."/>
            <person name="Nolan M."/>
            <person name="Ohm R.A."/>
            <person name="Pangilinan J."/>
            <person name="Pereira M.F."/>
            <person name="Perotto S."/>
            <person name="Peter M."/>
            <person name="Pfister S."/>
            <person name="Riley R."/>
            <person name="Sitrit Y."/>
            <person name="Stielow J.B."/>
            <person name="Szollosi G."/>
            <person name="Zifcakova L."/>
            <person name="Stursova M."/>
            <person name="Spatafora J.W."/>
            <person name="Tedersoo L."/>
            <person name="Vaario L.M."/>
            <person name="Yamada A."/>
            <person name="Yan M."/>
            <person name="Wang P."/>
            <person name="Xu J."/>
            <person name="Bruns T."/>
            <person name="Baldrian P."/>
            <person name="Vilgalys R."/>
            <person name="Dunand C."/>
            <person name="Henrissat B."/>
            <person name="Grigoriev I.V."/>
            <person name="Hibbett D."/>
            <person name="Nagy L.G."/>
            <person name="Martin F.M."/>
        </authorList>
    </citation>
    <scope>NUCLEOTIDE SEQUENCE</scope>
    <source>
        <strain evidence="2">UP504</strain>
    </source>
</reference>
<accession>A0A9P6DVS0</accession>
<feature type="coiled-coil region" evidence="1">
    <location>
        <begin position="40"/>
        <end position="67"/>
    </location>
</feature>
<evidence type="ECO:0000313" key="3">
    <source>
        <dbReference type="Proteomes" id="UP000886523"/>
    </source>
</evidence>
<dbReference type="Proteomes" id="UP000886523">
    <property type="component" value="Unassembled WGS sequence"/>
</dbReference>